<accession>A0A0E9ULQ8</accession>
<evidence type="ECO:0000313" key="2">
    <source>
        <dbReference type="EMBL" id="JAH66696.1"/>
    </source>
</evidence>
<feature type="region of interest" description="Disordered" evidence="1">
    <location>
        <begin position="1"/>
        <end position="68"/>
    </location>
</feature>
<dbReference type="EMBL" id="GBXM01041881">
    <property type="protein sequence ID" value="JAH66696.1"/>
    <property type="molecule type" value="Transcribed_RNA"/>
</dbReference>
<feature type="compositionally biased region" description="Basic and acidic residues" evidence="1">
    <location>
        <begin position="1"/>
        <end position="11"/>
    </location>
</feature>
<dbReference type="AlphaFoldDB" id="A0A0E9ULQ8"/>
<sequence>MNGQEPNRDFGSEPLGTHGPSGQKRGLNGPEQFRISVSFIRSDRPTAPEPLVSSRSRGKTAPCWRNGD</sequence>
<protein>
    <submittedName>
        <fullName evidence="2">Uncharacterized protein</fullName>
    </submittedName>
</protein>
<name>A0A0E9ULQ8_ANGAN</name>
<reference evidence="2" key="1">
    <citation type="submission" date="2014-11" db="EMBL/GenBank/DDBJ databases">
        <authorList>
            <person name="Amaro Gonzalez C."/>
        </authorList>
    </citation>
    <scope>NUCLEOTIDE SEQUENCE</scope>
</reference>
<evidence type="ECO:0000256" key="1">
    <source>
        <dbReference type="SAM" id="MobiDB-lite"/>
    </source>
</evidence>
<organism evidence="2">
    <name type="scientific">Anguilla anguilla</name>
    <name type="common">European freshwater eel</name>
    <name type="synonym">Muraena anguilla</name>
    <dbReference type="NCBI Taxonomy" id="7936"/>
    <lineage>
        <taxon>Eukaryota</taxon>
        <taxon>Metazoa</taxon>
        <taxon>Chordata</taxon>
        <taxon>Craniata</taxon>
        <taxon>Vertebrata</taxon>
        <taxon>Euteleostomi</taxon>
        <taxon>Actinopterygii</taxon>
        <taxon>Neopterygii</taxon>
        <taxon>Teleostei</taxon>
        <taxon>Anguilliformes</taxon>
        <taxon>Anguillidae</taxon>
        <taxon>Anguilla</taxon>
    </lineage>
</organism>
<reference evidence="2" key="2">
    <citation type="journal article" date="2015" name="Fish Shellfish Immunol.">
        <title>Early steps in the European eel (Anguilla anguilla)-Vibrio vulnificus interaction in the gills: Role of the RtxA13 toxin.</title>
        <authorList>
            <person name="Callol A."/>
            <person name="Pajuelo D."/>
            <person name="Ebbesson L."/>
            <person name="Teles M."/>
            <person name="MacKenzie S."/>
            <person name="Amaro C."/>
        </authorList>
    </citation>
    <scope>NUCLEOTIDE SEQUENCE</scope>
</reference>
<proteinExistence type="predicted"/>